<dbReference type="Gene3D" id="3.90.920.10">
    <property type="entry name" value="DNA primase, PRIM domain"/>
    <property type="match status" value="1"/>
</dbReference>
<evidence type="ECO:0000313" key="1">
    <source>
        <dbReference type="EMBL" id="MFC6726599.1"/>
    </source>
</evidence>
<sequence length="87" mass="9286">IRFPGSLHGGTGLAVRRIPLDGVDAFDPLADAVPERFTGREIRIEASESTTVDLDGESTNISRGKNTVRECVGVFLMARGAAEKVSE</sequence>
<dbReference type="AlphaFoldDB" id="A0ABD5S4G2"/>
<dbReference type="Proteomes" id="UP001596328">
    <property type="component" value="Unassembled WGS sequence"/>
</dbReference>
<dbReference type="SUPFAM" id="SSF56747">
    <property type="entry name" value="Prim-pol domain"/>
    <property type="match status" value="1"/>
</dbReference>
<keyword evidence="2" id="KW-1185">Reference proteome</keyword>
<gene>
    <name evidence="1" type="ORF">ACFQE1_19965</name>
</gene>
<organism evidence="1 2">
    <name type="scientific">Halobium palmae</name>
    <dbReference type="NCBI Taxonomy" id="1776492"/>
    <lineage>
        <taxon>Archaea</taxon>
        <taxon>Methanobacteriati</taxon>
        <taxon>Methanobacteriota</taxon>
        <taxon>Stenosarchaea group</taxon>
        <taxon>Halobacteria</taxon>
        <taxon>Halobacteriales</taxon>
        <taxon>Haloferacaceae</taxon>
        <taxon>Halobium</taxon>
    </lineage>
</organism>
<comment type="caution">
    <text evidence="1">The sequence shown here is derived from an EMBL/GenBank/DDBJ whole genome shotgun (WGS) entry which is preliminary data.</text>
</comment>
<name>A0ABD5S4G2_9EURY</name>
<reference evidence="1 2" key="1">
    <citation type="journal article" date="2019" name="Int. J. Syst. Evol. Microbiol.">
        <title>The Global Catalogue of Microorganisms (GCM) 10K type strain sequencing project: providing services to taxonomists for standard genome sequencing and annotation.</title>
        <authorList>
            <consortium name="The Broad Institute Genomics Platform"/>
            <consortium name="The Broad Institute Genome Sequencing Center for Infectious Disease"/>
            <person name="Wu L."/>
            <person name="Ma J."/>
        </authorList>
    </citation>
    <scope>NUCLEOTIDE SEQUENCE [LARGE SCALE GENOMIC DNA]</scope>
    <source>
        <strain evidence="1 2">NBRC 111368</strain>
    </source>
</reference>
<feature type="non-terminal residue" evidence="1">
    <location>
        <position position="1"/>
    </location>
</feature>
<protein>
    <submittedName>
        <fullName evidence="1">DNA primase catalytic subunit PriS</fullName>
    </submittedName>
</protein>
<dbReference type="EMBL" id="JBHSWU010001247">
    <property type="protein sequence ID" value="MFC6726599.1"/>
    <property type="molecule type" value="Genomic_DNA"/>
</dbReference>
<accession>A0ABD5S4G2</accession>
<proteinExistence type="predicted"/>
<evidence type="ECO:0000313" key="2">
    <source>
        <dbReference type="Proteomes" id="UP001596328"/>
    </source>
</evidence>